<keyword evidence="4" id="KW-1185">Reference proteome</keyword>
<feature type="domain" description="AMP-binding enzyme C-terminal" evidence="2">
    <location>
        <begin position="459"/>
        <end position="534"/>
    </location>
</feature>
<dbReference type="InterPro" id="IPR000873">
    <property type="entry name" value="AMP-dep_synth/lig_dom"/>
</dbReference>
<evidence type="ECO:0000313" key="3">
    <source>
        <dbReference type="EMBL" id="GEE01695.1"/>
    </source>
</evidence>
<proteinExistence type="predicted"/>
<dbReference type="InterPro" id="IPR042099">
    <property type="entry name" value="ANL_N_sf"/>
</dbReference>
<dbReference type="PANTHER" id="PTHR43767">
    <property type="entry name" value="LONG-CHAIN-FATTY-ACID--COA LIGASE"/>
    <property type="match status" value="1"/>
</dbReference>
<dbReference type="Proteomes" id="UP000444960">
    <property type="component" value="Unassembled WGS sequence"/>
</dbReference>
<dbReference type="RefSeq" id="WP_161895456.1">
    <property type="nucleotide sequence ID" value="NZ_BJOV01000003.1"/>
</dbReference>
<dbReference type="InterPro" id="IPR050237">
    <property type="entry name" value="ATP-dep_AMP-bd_enzyme"/>
</dbReference>
<protein>
    <submittedName>
        <fullName evidence="3">Acyl-CoA synthetase</fullName>
    </submittedName>
</protein>
<accession>A0A7I9V8Q3</accession>
<dbReference type="SUPFAM" id="SSF56801">
    <property type="entry name" value="Acetyl-CoA synthetase-like"/>
    <property type="match status" value="1"/>
</dbReference>
<reference evidence="4" key="1">
    <citation type="submission" date="2019-06" db="EMBL/GenBank/DDBJ databases">
        <title>Gordonia isolated from sludge of a wastewater treatment plant.</title>
        <authorList>
            <person name="Tamura T."/>
            <person name="Aoyama K."/>
            <person name="Kang Y."/>
            <person name="Saito S."/>
            <person name="Akiyama N."/>
            <person name="Yazawa K."/>
            <person name="Gonoi T."/>
            <person name="Mikami Y."/>
        </authorList>
    </citation>
    <scope>NUCLEOTIDE SEQUENCE [LARGE SCALE GENOMIC DNA]</scope>
    <source>
        <strain evidence="4">NBRC 107696</strain>
    </source>
</reference>
<feature type="domain" description="AMP-dependent synthetase/ligase" evidence="1">
    <location>
        <begin position="10"/>
        <end position="389"/>
    </location>
</feature>
<evidence type="ECO:0000259" key="2">
    <source>
        <dbReference type="Pfam" id="PF13193"/>
    </source>
</evidence>
<dbReference type="InterPro" id="IPR045851">
    <property type="entry name" value="AMP-bd_C_sf"/>
</dbReference>
<gene>
    <name evidence="3" type="ORF">nbrc107696_21410</name>
</gene>
<evidence type="ECO:0000313" key="4">
    <source>
        <dbReference type="Proteomes" id="UP000444960"/>
    </source>
</evidence>
<dbReference type="AlphaFoldDB" id="A0A7I9V8Q3"/>
<dbReference type="Gene3D" id="3.30.300.30">
    <property type="match status" value="1"/>
</dbReference>
<name>A0A7I9V8Q3_9ACTN</name>
<organism evidence="3 4">
    <name type="scientific">Gordonia spumicola</name>
    <dbReference type="NCBI Taxonomy" id="589161"/>
    <lineage>
        <taxon>Bacteria</taxon>
        <taxon>Bacillati</taxon>
        <taxon>Actinomycetota</taxon>
        <taxon>Actinomycetes</taxon>
        <taxon>Mycobacteriales</taxon>
        <taxon>Gordoniaceae</taxon>
        <taxon>Gordonia</taxon>
    </lineage>
</organism>
<dbReference type="NCBIfam" id="NF005863">
    <property type="entry name" value="PRK07798.1"/>
    <property type="match status" value="1"/>
</dbReference>
<dbReference type="Pfam" id="PF13193">
    <property type="entry name" value="AMP-binding_C"/>
    <property type="match status" value="1"/>
</dbReference>
<dbReference type="GO" id="GO:0016878">
    <property type="term" value="F:acid-thiol ligase activity"/>
    <property type="evidence" value="ECO:0007669"/>
    <property type="project" value="UniProtKB-ARBA"/>
</dbReference>
<dbReference type="Pfam" id="PF00501">
    <property type="entry name" value="AMP-binding"/>
    <property type="match status" value="1"/>
</dbReference>
<comment type="caution">
    <text evidence="3">The sequence shown here is derived from an EMBL/GenBank/DDBJ whole genome shotgun (WGS) entry which is preliminary data.</text>
</comment>
<dbReference type="InterPro" id="IPR025110">
    <property type="entry name" value="AMP-bd_C"/>
</dbReference>
<dbReference type="Gene3D" id="3.40.50.12780">
    <property type="entry name" value="N-terminal domain of ligase-like"/>
    <property type="match status" value="1"/>
</dbReference>
<dbReference type="OrthoDB" id="3443462at2"/>
<dbReference type="PANTHER" id="PTHR43767:SF1">
    <property type="entry name" value="NONRIBOSOMAL PEPTIDE SYNTHASE PES1 (EUROFUNG)-RELATED"/>
    <property type="match status" value="1"/>
</dbReference>
<dbReference type="PROSITE" id="PS00455">
    <property type="entry name" value="AMP_BINDING"/>
    <property type="match status" value="1"/>
</dbReference>
<dbReference type="InterPro" id="IPR020845">
    <property type="entry name" value="AMP-binding_CS"/>
</dbReference>
<sequence length="562" mass="59528">MRFNHATLFAAVAAAMPDRDAIVFRDRRLSYGDVAGRVNALANVLAEHGIGIDAERADLQPWETGQDLVALYLLNGNEYLEGMLGSAAARAASFNVNYRYVEAELAYLLDDAGAKAVIYHARFAPTLGAILDELRQRPVLLLQVADESGNELLPGALDYEAALAAASTAAPDTSPDPDDLYVVYTGGTTGMPKGVLWTQAEILLSSIAAFMPAGLFEVDTLDEAVELIEAGPARVVLPTPPLMHAAAQWVALAGILSGGSVVFPAVVDRLDAKAIWDVIDGEGVMLMNMVGNSFATPLMDEFDRGGRSGKTVQMMGTGGAILSAPVKQRILDALPHLAIADVAGSSETGSQLSNISMSTAPATSGVFAAAPGSCVVDDDHEQILEPGDPRSGWLGRWGAIPLGYLGDAEKTARTFPTIGDKRIAIPGDRARHLADGGIELLGRDSVTINSGGEKIYAEEVEEALIVHPGIADVVVVGRPSDRWGSEVVAVVAVADGHDPSDDELRADIEPRLARYKLPKDFVRVDKVLRSPAGKADYRWAKDIALTTPSPDTSHSENKELVP</sequence>
<dbReference type="EMBL" id="BJOV01000003">
    <property type="protein sequence ID" value="GEE01695.1"/>
    <property type="molecule type" value="Genomic_DNA"/>
</dbReference>
<evidence type="ECO:0000259" key="1">
    <source>
        <dbReference type="Pfam" id="PF00501"/>
    </source>
</evidence>